<protein>
    <submittedName>
        <fullName evidence="1">Uncharacterized protein</fullName>
    </submittedName>
</protein>
<proteinExistence type="predicted"/>
<keyword evidence="2" id="KW-1185">Reference proteome</keyword>
<reference evidence="2" key="2">
    <citation type="submission" date="2015-01" db="EMBL/GenBank/DDBJ databases">
        <title>Evolutionary Origins and Diversification of the Mycorrhizal Mutualists.</title>
        <authorList>
            <consortium name="DOE Joint Genome Institute"/>
            <consortium name="Mycorrhizal Genomics Consortium"/>
            <person name="Kohler A."/>
            <person name="Kuo A."/>
            <person name="Nagy L.G."/>
            <person name="Floudas D."/>
            <person name="Copeland A."/>
            <person name="Barry K.W."/>
            <person name="Cichocki N."/>
            <person name="Veneault-Fourrey C."/>
            <person name="LaButti K."/>
            <person name="Lindquist E.A."/>
            <person name="Lipzen A."/>
            <person name="Lundell T."/>
            <person name="Morin E."/>
            <person name="Murat C."/>
            <person name="Riley R."/>
            <person name="Ohm R."/>
            <person name="Sun H."/>
            <person name="Tunlid A."/>
            <person name="Henrissat B."/>
            <person name="Grigoriev I.V."/>
            <person name="Hibbett D.S."/>
            <person name="Martin F."/>
        </authorList>
    </citation>
    <scope>NUCLEOTIDE SEQUENCE [LARGE SCALE GENOMIC DNA]</scope>
    <source>
        <strain evidence="2">MUT 4182</strain>
    </source>
</reference>
<reference evidence="1 2" key="1">
    <citation type="submission" date="2014-04" db="EMBL/GenBank/DDBJ databases">
        <authorList>
            <consortium name="DOE Joint Genome Institute"/>
            <person name="Kuo A."/>
            <person name="Girlanda M."/>
            <person name="Perotto S."/>
            <person name="Kohler A."/>
            <person name="Nagy L.G."/>
            <person name="Floudas D."/>
            <person name="Copeland A."/>
            <person name="Barry K.W."/>
            <person name="Cichocki N."/>
            <person name="Veneault-Fourrey C."/>
            <person name="LaButti K."/>
            <person name="Lindquist E.A."/>
            <person name="Lipzen A."/>
            <person name="Lundell T."/>
            <person name="Morin E."/>
            <person name="Murat C."/>
            <person name="Sun H."/>
            <person name="Tunlid A."/>
            <person name="Henrissat B."/>
            <person name="Grigoriev I.V."/>
            <person name="Hibbett D.S."/>
            <person name="Martin F."/>
            <person name="Nordberg H.P."/>
            <person name="Cantor M.N."/>
            <person name="Hua S.X."/>
        </authorList>
    </citation>
    <scope>NUCLEOTIDE SEQUENCE [LARGE SCALE GENOMIC DNA]</scope>
    <source>
        <strain evidence="1 2">MUT 4182</strain>
    </source>
</reference>
<accession>A0A0C3Q9Q5</accession>
<name>A0A0C3Q9Q5_9AGAM</name>
<sequence length="148" mass="15926">MLTSAPLIVGYSQSARGVTPRYLYSSCARGTCQEGRTASNCPWTMADLVEKVSGLGKETALDEGGCMRSIRGLTGGGLRLFVTKGEPNISKLKVPVASRCPTNFPQSPSLLSPPSPLPSSKKVAWPDTRLLGINLSQSLRGFYPIRRR</sequence>
<dbReference type="AlphaFoldDB" id="A0A0C3Q9Q5"/>
<evidence type="ECO:0000313" key="1">
    <source>
        <dbReference type="EMBL" id="KIO26800.1"/>
    </source>
</evidence>
<dbReference type="EMBL" id="KN823019">
    <property type="protein sequence ID" value="KIO26800.1"/>
    <property type="molecule type" value="Genomic_DNA"/>
</dbReference>
<gene>
    <name evidence="1" type="ORF">M407DRAFT_197618</name>
</gene>
<dbReference type="HOGENOM" id="CLU_1760152_0_0_1"/>
<organism evidence="1 2">
    <name type="scientific">Tulasnella calospora MUT 4182</name>
    <dbReference type="NCBI Taxonomy" id="1051891"/>
    <lineage>
        <taxon>Eukaryota</taxon>
        <taxon>Fungi</taxon>
        <taxon>Dikarya</taxon>
        <taxon>Basidiomycota</taxon>
        <taxon>Agaricomycotina</taxon>
        <taxon>Agaricomycetes</taxon>
        <taxon>Cantharellales</taxon>
        <taxon>Tulasnellaceae</taxon>
        <taxon>Tulasnella</taxon>
    </lineage>
</organism>
<evidence type="ECO:0000313" key="2">
    <source>
        <dbReference type="Proteomes" id="UP000054248"/>
    </source>
</evidence>
<dbReference type="Proteomes" id="UP000054248">
    <property type="component" value="Unassembled WGS sequence"/>
</dbReference>